<accession>A0ABS5G4Y9</accession>
<sequence>MACSRELAERWCALAERRLDHLTELYESGRWRRYYTEQSLFDDLRNAKAAVLAWRSLSEAPLPAARARPVLEPLSVAPRAPTSWLPPAAVQAKPIELPRSLETVLAESEIIVPIEDDVAEDGLDAGLPAEDDFEVELTLAAPRIDMAALAEALSVGIGPDADDDAPLVELDAIERRYPALAVAY</sequence>
<gene>
    <name evidence="1" type="ORF">JQ619_11275</name>
</gene>
<comment type="caution">
    <text evidence="1">The sequence shown here is derived from an EMBL/GenBank/DDBJ whole genome shotgun (WGS) entry which is preliminary data.</text>
</comment>
<evidence type="ECO:0000313" key="2">
    <source>
        <dbReference type="Proteomes" id="UP001314635"/>
    </source>
</evidence>
<dbReference type="Proteomes" id="UP001314635">
    <property type="component" value="Unassembled WGS sequence"/>
</dbReference>
<dbReference type="NCBIfam" id="TIGR03809">
    <property type="entry name" value="TIGR03809 family protein"/>
    <property type="match status" value="1"/>
</dbReference>
<organism evidence="1 2">
    <name type="scientific">Bradyrhizobium denitrificans</name>
    <dbReference type="NCBI Taxonomy" id="2734912"/>
    <lineage>
        <taxon>Bacteria</taxon>
        <taxon>Pseudomonadati</taxon>
        <taxon>Pseudomonadota</taxon>
        <taxon>Alphaproteobacteria</taxon>
        <taxon>Hyphomicrobiales</taxon>
        <taxon>Nitrobacteraceae</taxon>
        <taxon>Bradyrhizobium</taxon>
    </lineage>
</organism>
<name>A0ABS5G4Y9_9BRAD</name>
<dbReference type="InterPro" id="IPR022268">
    <property type="entry name" value="CHP03809"/>
</dbReference>
<reference evidence="2" key="1">
    <citation type="journal article" date="2021" name="ISME J.">
        <title>Evolutionary origin and ecological implication of a unique nif island in free-living Bradyrhizobium lineages.</title>
        <authorList>
            <person name="Tao J."/>
        </authorList>
    </citation>
    <scope>NUCLEOTIDE SEQUENCE [LARGE SCALE GENOMIC DNA]</scope>
    <source>
        <strain evidence="2">SZCCT0094</strain>
    </source>
</reference>
<protein>
    <submittedName>
        <fullName evidence="1">TIGR03809 family protein</fullName>
    </submittedName>
</protein>
<evidence type="ECO:0000313" key="1">
    <source>
        <dbReference type="EMBL" id="MBR1136349.1"/>
    </source>
</evidence>
<dbReference type="EMBL" id="JAFCLK010000009">
    <property type="protein sequence ID" value="MBR1136349.1"/>
    <property type="molecule type" value="Genomic_DNA"/>
</dbReference>
<proteinExistence type="predicted"/>
<keyword evidence="2" id="KW-1185">Reference proteome</keyword>